<reference evidence="3" key="1">
    <citation type="submission" date="2022-11" db="EMBL/GenBank/DDBJ databases">
        <title>Minimal conservation of predation-associated metabolite biosynthetic gene clusters underscores biosynthetic potential of Myxococcota including descriptions for ten novel species: Archangium lansinium sp. nov., Myxococcus landrumus sp. nov., Nannocystis bai.</title>
        <authorList>
            <person name="Ahearne A."/>
            <person name="Stevens C."/>
            <person name="Dowd S."/>
        </authorList>
    </citation>
    <scope>NUCLEOTIDE SEQUENCE</scope>
    <source>
        <strain evidence="3">Fl3</strain>
    </source>
</reference>
<accession>A0ABY7HIR8</accession>
<dbReference type="RefSeq" id="WP_269041467.1">
    <property type="nucleotide sequence ID" value="NZ_CP114040.1"/>
</dbReference>
<organism evidence="3 4">
    <name type="scientific">Nannocystis punicea</name>
    <dbReference type="NCBI Taxonomy" id="2995304"/>
    <lineage>
        <taxon>Bacteria</taxon>
        <taxon>Pseudomonadati</taxon>
        <taxon>Myxococcota</taxon>
        <taxon>Polyangia</taxon>
        <taxon>Nannocystales</taxon>
        <taxon>Nannocystaceae</taxon>
        <taxon>Nannocystis</taxon>
    </lineage>
</organism>
<protein>
    <submittedName>
        <fullName evidence="3">Histidine kinase</fullName>
    </submittedName>
</protein>
<evidence type="ECO:0000259" key="2">
    <source>
        <dbReference type="Pfam" id="PF06580"/>
    </source>
</evidence>
<feature type="transmembrane region" description="Helical" evidence="1">
    <location>
        <begin position="43"/>
        <end position="63"/>
    </location>
</feature>
<dbReference type="Proteomes" id="UP001164459">
    <property type="component" value="Chromosome"/>
</dbReference>
<feature type="domain" description="Signal transduction histidine kinase internal region" evidence="2">
    <location>
        <begin position="162"/>
        <end position="239"/>
    </location>
</feature>
<dbReference type="Pfam" id="PF06580">
    <property type="entry name" value="His_kinase"/>
    <property type="match status" value="1"/>
</dbReference>
<evidence type="ECO:0000256" key="1">
    <source>
        <dbReference type="SAM" id="Phobius"/>
    </source>
</evidence>
<keyword evidence="1" id="KW-1133">Transmembrane helix</keyword>
<dbReference type="PANTHER" id="PTHR34220">
    <property type="entry name" value="SENSOR HISTIDINE KINASE YPDA"/>
    <property type="match status" value="1"/>
</dbReference>
<dbReference type="EMBL" id="CP114040">
    <property type="protein sequence ID" value="WAS99106.1"/>
    <property type="molecule type" value="Genomic_DNA"/>
</dbReference>
<keyword evidence="3" id="KW-0808">Transferase</keyword>
<keyword evidence="4" id="KW-1185">Reference proteome</keyword>
<feature type="transmembrane region" description="Helical" evidence="1">
    <location>
        <begin position="120"/>
        <end position="140"/>
    </location>
</feature>
<gene>
    <name evidence="3" type="ORF">O0S08_23500</name>
</gene>
<dbReference type="SUPFAM" id="SSF55874">
    <property type="entry name" value="ATPase domain of HSP90 chaperone/DNA topoisomerase II/histidine kinase"/>
    <property type="match status" value="1"/>
</dbReference>
<dbReference type="InterPro" id="IPR050640">
    <property type="entry name" value="Bact_2-comp_sensor_kinase"/>
</dbReference>
<dbReference type="PANTHER" id="PTHR34220:SF9">
    <property type="entry name" value="SIGNAL TRANSDUCTION HISTIDINE KINASE INTERNAL REGION DOMAIN-CONTAINING PROTEIN"/>
    <property type="match status" value="1"/>
</dbReference>
<keyword evidence="3" id="KW-0418">Kinase</keyword>
<evidence type="ECO:0000313" key="4">
    <source>
        <dbReference type="Proteomes" id="UP001164459"/>
    </source>
</evidence>
<dbReference type="InterPro" id="IPR036890">
    <property type="entry name" value="HATPase_C_sf"/>
</dbReference>
<evidence type="ECO:0000313" key="3">
    <source>
        <dbReference type="EMBL" id="WAS99106.1"/>
    </source>
</evidence>
<keyword evidence="1" id="KW-0812">Transmembrane</keyword>
<dbReference type="Gene3D" id="3.30.565.10">
    <property type="entry name" value="Histidine kinase-like ATPase, C-terminal domain"/>
    <property type="match status" value="1"/>
</dbReference>
<feature type="transmembrane region" description="Helical" evidence="1">
    <location>
        <begin position="75"/>
        <end position="100"/>
    </location>
</feature>
<keyword evidence="1" id="KW-0472">Membrane</keyword>
<dbReference type="InterPro" id="IPR010559">
    <property type="entry name" value="Sig_transdc_His_kin_internal"/>
</dbReference>
<name>A0ABY7HIR8_9BACT</name>
<proteinExistence type="predicted"/>
<dbReference type="GO" id="GO:0016301">
    <property type="term" value="F:kinase activity"/>
    <property type="evidence" value="ECO:0007669"/>
    <property type="project" value="UniProtKB-KW"/>
</dbReference>
<sequence length="350" mass="38216">MRPVLRALGLWLAVVAVFAAKTWLSLRVIDRPAPLADILVGELLTFAPWLPLAPLALLAARRFPLVGEGRGRHLVVLLGVGVGLALAHVVLGVVLAALVRGEWWPLPELLEQVRQTIPRAVGPHLVVYAALVAVAHALAFRRDAEARARRAAALEGALARAERDRLRMQLHPHFLFNTLHAVSALMTRDVAGARRMIAGLSELLRISLDDDDDDVPLARELEILDLYLRIQQTRFADRLTVTIDVEPAARAARVPKLLLQPLVENAIRHGVEPRAGGGALELEARRRGDRLHLELRDDGAGLSSRAREGVGLGNTRARLEKSYPGDHRFSLAPRDGGGVVVGIDLPFRAE</sequence>